<feature type="domain" description="GmrSD restriction endonucleases C-terminal" evidence="2">
    <location>
        <begin position="272"/>
        <end position="405"/>
    </location>
</feature>
<dbReference type="PANTHER" id="PTHR35149:SF2">
    <property type="entry name" value="DUF262 DOMAIN-CONTAINING PROTEIN"/>
    <property type="match status" value="1"/>
</dbReference>
<evidence type="ECO:0000313" key="4">
    <source>
        <dbReference type="Proteomes" id="UP001195483"/>
    </source>
</evidence>
<evidence type="ECO:0000313" key="3">
    <source>
        <dbReference type="EMBL" id="KAK3605054.1"/>
    </source>
</evidence>
<sequence>MPTHVDRKTYQNLINKNANESNTPLTEAYNFFEKKLQKDKLELVKLKKIITDCFSVVSIVLDKDDNPYLVFESLNAKGRPLTQADLIRNYFFMLIHVYDQDKIYKEYWQPMQEALKDDLTEYIRHFLMKGGSIIKQGDIYYSLKERVSKENAIDYLKELKKFSKYYQRLKSPESEPDIELQKCFRRLNRIEVTTAYPLLLNFYDNFVEEKISKDDFVNILNTLENYLIRRFVCYIPTNQLNKIFPIVCNVVGTMQSNSIVEGFKNELQGRNYPKDVDFASGFKVRKFYDVASVGKTKNILETLEESFGHKEEVKFEELTVEHIMPQELSELWKNDLGDDWQETHNLFLHTIGNLTLTAYNPELSNSPFKKKKELLKESHLELNKFFSELKTWTQKEIEMRSEILASKALEIWKYFGQENSKQTNSEEITGTKPYSLKILGQEILVTSWRDVLEQTLNTIAELEPEKFEIVVTTFPYYIGKSNNKFRNYRELKNGYFVATSLSAKSIEKLCYQAIQTIGLTSDEWKVETKQDGW</sequence>
<reference evidence="3" key="3">
    <citation type="submission" date="2023-05" db="EMBL/GenBank/DDBJ databases">
        <authorList>
            <person name="Smith C.H."/>
        </authorList>
    </citation>
    <scope>NUCLEOTIDE SEQUENCE</scope>
    <source>
        <strain evidence="3">CHS0354</strain>
        <tissue evidence="3">Mantle</tissue>
    </source>
</reference>
<keyword evidence="4" id="KW-1185">Reference proteome</keyword>
<feature type="domain" description="GmrSD restriction endonucleases N-terminal" evidence="1">
    <location>
        <begin position="5"/>
        <end position="92"/>
    </location>
</feature>
<dbReference type="PANTHER" id="PTHR35149">
    <property type="entry name" value="SLL5132 PROTEIN"/>
    <property type="match status" value="1"/>
</dbReference>
<dbReference type="Pfam" id="PF07510">
    <property type="entry name" value="GmrSD_C"/>
    <property type="match status" value="1"/>
</dbReference>
<dbReference type="InterPro" id="IPR011089">
    <property type="entry name" value="GmrSD_C"/>
</dbReference>
<dbReference type="EMBL" id="JAEAOA010000085">
    <property type="protein sequence ID" value="KAK3605054.1"/>
    <property type="molecule type" value="Genomic_DNA"/>
</dbReference>
<accession>A0AAE0W8J3</accession>
<organism evidence="3 4">
    <name type="scientific">Potamilus streckersoni</name>
    <dbReference type="NCBI Taxonomy" id="2493646"/>
    <lineage>
        <taxon>Eukaryota</taxon>
        <taxon>Metazoa</taxon>
        <taxon>Spiralia</taxon>
        <taxon>Lophotrochozoa</taxon>
        <taxon>Mollusca</taxon>
        <taxon>Bivalvia</taxon>
        <taxon>Autobranchia</taxon>
        <taxon>Heteroconchia</taxon>
        <taxon>Palaeoheterodonta</taxon>
        <taxon>Unionida</taxon>
        <taxon>Unionoidea</taxon>
        <taxon>Unionidae</taxon>
        <taxon>Ambleminae</taxon>
        <taxon>Lampsilini</taxon>
        <taxon>Potamilus</taxon>
    </lineage>
</organism>
<dbReference type="InterPro" id="IPR004919">
    <property type="entry name" value="GmrSD_N"/>
</dbReference>
<name>A0AAE0W8J3_9BIVA</name>
<gene>
    <name evidence="3" type="ORF">CHS0354_000720</name>
</gene>
<reference evidence="3" key="2">
    <citation type="journal article" date="2021" name="Genome Biol. Evol.">
        <title>Developing a high-quality reference genome for a parasitic bivalve with doubly uniparental inheritance (Bivalvia: Unionida).</title>
        <authorList>
            <person name="Smith C.H."/>
        </authorList>
    </citation>
    <scope>NUCLEOTIDE SEQUENCE</scope>
    <source>
        <strain evidence="3">CHS0354</strain>
        <tissue evidence="3">Mantle</tissue>
    </source>
</reference>
<evidence type="ECO:0008006" key="5">
    <source>
        <dbReference type="Google" id="ProtNLM"/>
    </source>
</evidence>
<evidence type="ECO:0000259" key="1">
    <source>
        <dbReference type="Pfam" id="PF03235"/>
    </source>
</evidence>
<evidence type="ECO:0000259" key="2">
    <source>
        <dbReference type="Pfam" id="PF07510"/>
    </source>
</evidence>
<dbReference type="AlphaFoldDB" id="A0AAE0W8J3"/>
<proteinExistence type="predicted"/>
<comment type="caution">
    <text evidence="3">The sequence shown here is derived from an EMBL/GenBank/DDBJ whole genome shotgun (WGS) entry which is preliminary data.</text>
</comment>
<dbReference type="Proteomes" id="UP001195483">
    <property type="component" value="Unassembled WGS sequence"/>
</dbReference>
<protein>
    <recommendedName>
        <fullName evidence="5">DUF1524 domain-containing protein</fullName>
    </recommendedName>
</protein>
<reference evidence="3" key="1">
    <citation type="journal article" date="2021" name="Genome Biol. Evol.">
        <title>A High-Quality Reference Genome for a Parasitic Bivalve with Doubly Uniparental Inheritance (Bivalvia: Unionida).</title>
        <authorList>
            <person name="Smith C.H."/>
        </authorList>
    </citation>
    <scope>NUCLEOTIDE SEQUENCE</scope>
    <source>
        <strain evidence="3">CHS0354</strain>
    </source>
</reference>
<dbReference type="Pfam" id="PF03235">
    <property type="entry name" value="GmrSD_N"/>
    <property type="match status" value="1"/>
</dbReference>